<evidence type="ECO:0000259" key="8">
    <source>
        <dbReference type="Pfam" id="PF06271"/>
    </source>
</evidence>
<keyword evidence="10" id="KW-1185">Reference proteome</keyword>
<name>A0A7K0D5H7_9NOCA</name>
<dbReference type="AlphaFoldDB" id="A0A7K0D5H7"/>
<dbReference type="EMBL" id="WEGK01000008">
    <property type="protein sequence ID" value="MQY20987.1"/>
    <property type="molecule type" value="Genomic_DNA"/>
</dbReference>
<dbReference type="OrthoDB" id="9793824at2"/>
<protein>
    <recommendedName>
        <fullName evidence="8">RDD domain-containing protein</fullName>
    </recommendedName>
</protein>
<gene>
    <name evidence="9" type="ORF">NRB20_40960</name>
</gene>
<evidence type="ECO:0000256" key="4">
    <source>
        <dbReference type="ARBA" id="ARBA00022989"/>
    </source>
</evidence>
<dbReference type="PANTHER" id="PTHR36115:SF6">
    <property type="entry name" value="PROLINE-RICH ANTIGEN HOMOLOG"/>
    <property type="match status" value="1"/>
</dbReference>
<feature type="compositionally biased region" description="Low complexity" evidence="6">
    <location>
        <begin position="70"/>
        <end position="100"/>
    </location>
</feature>
<dbReference type="PANTHER" id="PTHR36115">
    <property type="entry name" value="PROLINE-RICH ANTIGEN HOMOLOG-RELATED"/>
    <property type="match status" value="1"/>
</dbReference>
<organism evidence="9 10">
    <name type="scientific">Nocardia macrotermitis</name>
    <dbReference type="NCBI Taxonomy" id="2585198"/>
    <lineage>
        <taxon>Bacteria</taxon>
        <taxon>Bacillati</taxon>
        <taxon>Actinomycetota</taxon>
        <taxon>Actinomycetes</taxon>
        <taxon>Mycobacteriales</taxon>
        <taxon>Nocardiaceae</taxon>
        <taxon>Nocardia</taxon>
    </lineage>
</organism>
<reference evidence="9 10" key="1">
    <citation type="submission" date="2019-10" db="EMBL/GenBank/DDBJ databases">
        <title>Nocardia macrotermitis sp. nov. and Nocardia aurantia sp. nov., isolated from the gut of fungus growing-termite Macrotermes natalensis.</title>
        <authorList>
            <person name="Benndorf R."/>
            <person name="Schwitalla J."/>
            <person name="Martin K."/>
            <person name="De Beer W."/>
            <person name="Kaster A.-K."/>
            <person name="Vollmers J."/>
            <person name="Poulsen M."/>
            <person name="Beemelmanns C."/>
        </authorList>
    </citation>
    <scope>NUCLEOTIDE SEQUENCE [LARGE SCALE GENOMIC DNA]</scope>
    <source>
        <strain evidence="9 10">RB20</strain>
    </source>
</reference>
<sequence length="280" mass="28400">MSNPSDPYNRSSDPQQPQQNPPPQAPQPPQGPPGYGTPPPGYNAPPPGYGTPPGTGTPAYGAPGSGGPSTPGNPVYGTPPGYPGSPAYGAQPGYGTPQPGGYAGPPPGYGAPQAPGYGYPPAAPGPRPPYASWIQRVGGALIDGLLVGVLPAILYGIGFGVGIQSGTCVPDSSGYTVCTGGGISAIGLILIFLAAIVAIAGGLYLIYQVGTTGQTPGKRVVGIRLIGEADGQVIGFGMAFVRNLCHVLDGFCYIGYLWPLWDDKRQTFADKIMHTIVVQG</sequence>
<comment type="caution">
    <text evidence="9">The sequence shown here is derived from an EMBL/GenBank/DDBJ whole genome shotgun (WGS) entry which is preliminary data.</text>
</comment>
<evidence type="ECO:0000256" key="5">
    <source>
        <dbReference type="ARBA" id="ARBA00023136"/>
    </source>
</evidence>
<evidence type="ECO:0000256" key="7">
    <source>
        <dbReference type="SAM" id="Phobius"/>
    </source>
</evidence>
<dbReference type="Proteomes" id="UP000438448">
    <property type="component" value="Unassembled WGS sequence"/>
</dbReference>
<proteinExistence type="predicted"/>
<dbReference type="GO" id="GO:0005886">
    <property type="term" value="C:plasma membrane"/>
    <property type="evidence" value="ECO:0007669"/>
    <property type="project" value="UniProtKB-SubCell"/>
</dbReference>
<feature type="compositionally biased region" description="Pro residues" evidence="6">
    <location>
        <begin position="19"/>
        <end position="50"/>
    </location>
</feature>
<feature type="transmembrane region" description="Helical" evidence="7">
    <location>
        <begin position="140"/>
        <end position="163"/>
    </location>
</feature>
<feature type="compositionally biased region" description="Low complexity" evidence="6">
    <location>
        <begin position="52"/>
        <end position="62"/>
    </location>
</feature>
<accession>A0A7K0D5H7</accession>
<evidence type="ECO:0000256" key="3">
    <source>
        <dbReference type="ARBA" id="ARBA00022692"/>
    </source>
</evidence>
<comment type="subcellular location">
    <subcellularLocation>
        <location evidence="1">Cell membrane</location>
        <topology evidence="1">Multi-pass membrane protein</topology>
    </subcellularLocation>
</comment>
<feature type="region of interest" description="Disordered" evidence="6">
    <location>
        <begin position="1"/>
        <end position="109"/>
    </location>
</feature>
<evidence type="ECO:0000256" key="2">
    <source>
        <dbReference type="ARBA" id="ARBA00022475"/>
    </source>
</evidence>
<dbReference type="InterPro" id="IPR010432">
    <property type="entry name" value="RDD"/>
</dbReference>
<evidence type="ECO:0000256" key="1">
    <source>
        <dbReference type="ARBA" id="ARBA00004651"/>
    </source>
</evidence>
<keyword evidence="5 7" id="KW-0472">Membrane</keyword>
<dbReference type="InterPro" id="IPR051791">
    <property type="entry name" value="Pra-immunoreactive"/>
</dbReference>
<keyword evidence="4 7" id="KW-1133">Transmembrane helix</keyword>
<feature type="transmembrane region" description="Helical" evidence="7">
    <location>
        <begin position="183"/>
        <end position="207"/>
    </location>
</feature>
<evidence type="ECO:0000256" key="6">
    <source>
        <dbReference type="SAM" id="MobiDB-lite"/>
    </source>
</evidence>
<evidence type="ECO:0000313" key="10">
    <source>
        <dbReference type="Proteomes" id="UP000438448"/>
    </source>
</evidence>
<dbReference type="RefSeq" id="WP_153411699.1">
    <property type="nucleotide sequence ID" value="NZ_WEGK01000008.1"/>
</dbReference>
<keyword evidence="2" id="KW-1003">Cell membrane</keyword>
<evidence type="ECO:0000313" key="9">
    <source>
        <dbReference type="EMBL" id="MQY20987.1"/>
    </source>
</evidence>
<feature type="compositionally biased region" description="Polar residues" evidence="6">
    <location>
        <begin position="1"/>
        <end position="13"/>
    </location>
</feature>
<dbReference type="Pfam" id="PF06271">
    <property type="entry name" value="RDD"/>
    <property type="match status" value="1"/>
</dbReference>
<keyword evidence="3 7" id="KW-0812">Transmembrane</keyword>
<feature type="domain" description="RDD" evidence="8">
    <location>
        <begin position="130"/>
        <end position="273"/>
    </location>
</feature>